<dbReference type="InterPro" id="IPR027268">
    <property type="entry name" value="Peptidase_M4/M1_CTD_sf"/>
</dbReference>
<dbReference type="STRING" id="1581420.AAW00_09860"/>
<dbReference type="InterPro" id="IPR007963">
    <property type="entry name" value="Peptidase_M61_catalytic"/>
</dbReference>
<dbReference type="Proteomes" id="UP000053464">
    <property type="component" value="Unassembled WGS sequence"/>
</dbReference>
<evidence type="ECO:0000256" key="1">
    <source>
        <dbReference type="SAM" id="SignalP"/>
    </source>
</evidence>
<dbReference type="Gene3D" id="2.60.40.3650">
    <property type="match status" value="1"/>
</dbReference>
<reference evidence="3 4" key="1">
    <citation type="submission" date="2015-04" db="EMBL/GenBank/DDBJ databases">
        <title>The draft genome sequence of Erythrobacter luteus KA37.</title>
        <authorList>
            <person name="Zhuang L."/>
            <person name="Liu Y."/>
            <person name="Shao Z."/>
        </authorList>
    </citation>
    <scope>NUCLEOTIDE SEQUENCE [LARGE SCALE GENOMIC DNA]</scope>
    <source>
        <strain evidence="3 4">KA37</strain>
    </source>
</reference>
<protein>
    <recommendedName>
        <fullName evidence="2">PDZ domain-containing protein</fullName>
    </recommendedName>
</protein>
<dbReference type="InterPro" id="IPR024191">
    <property type="entry name" value="Peptidase_M61"/>
</dbReference>
<dbReference type="Pfam" id="PF17899">
    <property type="entry name" value="Peptidase_M61_N"/>
    <property type="match status" value="1"/>
</dbReference>
<feature type="chain" id="PRO_5002580001" description="PDZ domain-containing protein" evidence="1">
    <location>
        <begin position="20"/>
        <end position="628"/>
    </location>
</feature>
<feature type="signal peptide" evidence="1">
    <location>
        <begin position="1"/>
        <end position="19"/>
    </location>
</feature>
<dbReference type="PATRIC" id="fig|1581420.6.peg.2022"/>
<dbReference type="InterPro" id="IPR040756">
    <property type="entry name" value="Peptidase_M61_N"/>
</dbReference>
<dbReference type="InterPro" id="IPR001478">
    <property type="entry name" value="PDZ"/>
</dbReference>
<accession>A0A0G9MUV7</accession>
<name>A0A0G9MUV7_9SPHN</name>
<feature type="domain" description="PDZ" evidence="2">
    <location>
        <begin position="525"/>
        <end position="592"/>
    </location>
</feature>
<dbReference type="Pfam" id="PF05299">
    <property type="entry name" value="Peptidase_M61"/>
    <property type="match status" value="1"/>
</dbReference>
<dbReference type="RefSeq" id="WP_047004158.1">
    <property type="nucleotide sequence ID" value="NZ_LBHB01000002.1"/>
</dbReference>
<proteinExistence type="predicted"/>
<evidence type="ECO:0000313" key="3">
    <source>
        <dbReference type="EMBL" id="KLE34511.1"/>
    </source>
</evidence>
<sequence length="628" mass="69033">MIRTFLASAALVLAMPAAAQDRDPLPASQDAPYPGTIRLHVDASDTRARAFRTVQQIPVVPGAQELVLVYPMWLPGNHAASGQVQRISRLAFSSDAGPVSWERVPYAPSAFRLALPAGATQVTAELTYTSPFPGGGWRTLITEAMANVQWEKMSLYPAGYDVARIMVEPSVTLPEGWQAAGALDGARMERNTVHYAVTDYETLVDSPLFAGAHHRTWDLGSNVELQAFGDQAEDLEAEDEAIAAHRALVEEALLLFGGPRFDHYDFLLALTDDLGGIGLEHHRSSENTQTRDDLSDFAGNAHDNTLLPHEFTHSWNGKYRRPAGLDVADYHTPIDARLLWVYEGQTSFWDWVLAARSGFMPRDMVLGYLANVAANYTMQAGREWRSVEDTTYDPMLGYQADRPWPSASRNRDYYREAGLVWLEADQLIRAETGGRRGMDDFALRFFAGPDGEHSVNPYTFEDVVAALNAVHPHDWAQFLTTRIRTANQPAPLAGLEAGGYRLVWKDEPNPWTAQARSGAAGDFSGSLGISVGSDGSVSGTLWGSPAFEAGLMPDVTIVAVDGTDFSREALADALTRAKEDRRPVELLVQRGARIEEVALPYYEGLRYPWLEPTGTGEAGLDRLLTARR</sequence>
<dbReference type="AlphaFoldDB" id="A0A0G9MUV7"/>
<evidence type="ECO:0000313" key="4">
    <source>
        <dbReference type="Proteomes" id="UP000053464"/>
    </source>
</evidence>
<keyword evidence="4" id="KW-1185">Reference proteome</keyword>
<dbReference type="SUPFAM" id="SSF50156">
    <property type="entry name" value="PDZ domain-like"/>
    <property type="match status" value="1"/>
</dbReference>
<comment type="caution">
    <text evidence="3">The sequence shown here is derived from an EMBL/GenBank/DDBJ whole genome shotgun (WGS) entry which is preliminary data.</text>
</comment>
<organism evidence="3 4">
    <name type="scientific">Aurantiacibacter luteus</name>
    <dbReference type="NCBI Taxonomy" id="1581420"/>
    <lineage>
        <taxon>Bacteria</taxon>
        <taxon>Pseudomonadati</taxon>
        <taxon>Pseudomonadota</taxon>
        <taxon>Alphaproteobacteria</taxon>
        <taxon>Sphingomonadales</taxon>
        <taxon>Erythrobacteraceae</taxon>
        <taxon>Aurantiacibacter</taxon>
    </lineage>
</organism>
<dbReference type="InterPro" id="IPR036034">
    <property type="entry name" value="PDZ_sf"/>
</dbReference>
<dbReference type="SMART" id="SM00228">
    <property type="entry name" value="PDZ"/>
    <property type="match status" value="1"/>
</dbReference>
<gene>
    <name evidence="3" type="ORF">AAW00_09860</name>
</gene>
<keyword evidence="1" id="KW-0732">Signal</keyword>
<dbReference type="Gene3D" id="2.30.42.10">
    <property type="match status" value="1"/>
</dbReference>
<dbReference type="PIRSF" id="PIRSF016493">
    <property type="entry name" value="Glycyl_aminpptds"/>
    <property type="match status" value="1"/>
</dbReference>
<dbReference type="Gene3D" id="1.10.390.10">
    <property type="entry name" value="Neutral Protease Domain 2"/>
    <property type="match status" value="1"/>
</dbReference>
<dbReference type="OrthoDB" id="9778516at2"/>
<dbReference type="EMBL" id="LBHB01000002">
    <property type="protein sequence ID" value="KLE34511.1"/>
    <property type="molecule type" value="Genomic_DNA"/>
</dbReference>
<evidence type="ECO:0000259" key="2">
    <source>
        <dbReference type="SMART" id="SM00228"/>
    </source>
</evidence>